<dbReference type="Proteomes" id="UP000545286">
    <property type="component" value="Unassembled WGS sequence"/>
</dbReference>
<accession>A0A7W4UMM0</accession>
<gene>
    <name evidence="1" type="ORF">FHX72_000916</name>
</gene>
<dbReference type="RefSeq" id="WP_183623246.1">
    <property type="nucleotide sequence ID" value="NZ_JACHWJ010000001.1"/>
</dbReference>
<evidence type="ECO:0000313" key="2">
    <source>
        <dbReference type="Proteomes" id="UP000545286"/>
    </source>
</evidence>
<comment type="caution">
    <text evidence="1">The sequence shown here is derived from an EMBL/GenBank/DDBJ whole genome shotgun (WGS) entry which is preliminary data.</text>
</comment>
<name>A0A7W4UMM0_9MICO</name>
<protein>
    <submittedName>
        <fullName evidence="1">Uncharacterized protein</fullName>
    </submittedName>
</protein>
<organism evidence="1 2">
    <name type="scientific">Pseudoclavibacter helvolus</name>
    <dbReference type="NCBI Taxonomy" id="255205"/>
    <lineage>
        <taxon>Bacteria</taxon>
        <taxon>Bacillati</taxon>
        <taxon>Actinomycetota</taxon>
        <taxon>Actinomycetes</taxon>
        <taxon>Micrococcales</taxon>
        <taxon>Microbacteriaceae</taxon>
        <taxon>Pseudoclavibacter</taxon>
    </lineage>
</organism>
<keyword evidence="2" id="KW-1185">Reference proteome</keyword>
<dbReference type="EMBL" id="JACHWJ010000001">
    <property type="protein sequence ID" value="MBB2956804.1"/>
    <property type="molecule type" value="Genomic_DNA"/>
</dbReference>
<dbReference type="AlphaFoldDB" id="A0A7W4UMM0"/>
<evidence type="ECO:0000313" key="1">
    <source>
        <dbReference type="EMBL" id="MBB2956804.1"/>
    </source>
</evidence>
<reference evidence="1 2" key="1">
    <citation type="submission" date="2020-08" db="EMBL/GenBank/DDBJ databases">
        <title>Sequencing the genomes of 1000 actinobacteria strains.</title>
        <authorList>
            <person name="Klenk H.-P."/>
        </authorList>
    </citation>
    <scope>NUCLEOTIDE SEQUENCE [LARGE SCALE GENOMIC DNA]</scope>
    <source>
        <strain evidence="1 2">DSM 20419</strain>
    </source>
</reference>
<sequence length="126" mass="13788">MSRGQKARTPENFPLMNDRAGRRRKRRAWRLLAREGNGDPFVGFCTLLGQLVDTAFAVFESFVEVIAGAFASQKRDDYALVPASHAPMVAPPMPLRNDALWNTCPHGYIAEACTGPDGTHEGDANA</sequence>
<proteinExistence type="predicted"/>